<dbReference type="PANTHER" id="PTHR42765:SF1">
    <property type="entry name" value="ISOLEUCINE--TRNA LIGASE, MITOCHONDRIAL"/>
    <property type="match status" value="1"/>
</dbReference>
<dbReference type="Gene3D" id="1.10.730.20">
    <property type="match status" value="1"/>
</dbReference>
<feature type="domain" description="Aminoacyl-tRNA synthetase class Ia" evidence="13">
    <location>
        <begin position="20"/>
        <end position="668"/>
    </location>
</feature>
<dbReference type="InterPro" id="IPR009080">
    <property type="entry name" value="tRNAsynth_Ia_anticodon-bd"/>
</dbReference>
<dbReference type="NCBIfam" id="TIGR00392">
    <property type="entry name" value="ileS"/>
    <property type="match status" value="1"/>
</dbReference>
<evidence type="ECO:0000256" key="6">
    <source>
        <dbReference type="ARBA" id="ARBA00022840"/>
    </source>
</evidence>
<dbReference type="Gene3D" id="3.90.740.10">
    <property type="entry name" value="Valyl/Leucyl/Isoleucyl-tRNA synthetase, editing domain"/>
    <property type="match status" value="1"/>
</dbReference>
<gene>
    <name evidence="15" type="ORF">B9Z19DRAFT_998526</name>
</gene>
<dbReference type="Proteomes" id="UP000244722">
    <property type="component" value="Unassembled WGS sequence"/>
</dbReference>
<evidence type="ECO:0000256" key="11">
    <source>
        <dbReference type="ARBA" id="ARBA00068280"/>
    </source>
</evidence>
<evidence type="ECO:0000256" key="9">
    <source>
        <dbReference type="ARBA" id="ARBA00032665"/>
    </source>
</evidence>
<dbReference type="PRINTS" id="PR00984">
    <property type="entry name" value="TRNASYNTHILE"/>
</dbReference>
<dbReference type="PROSITE" id="PS00178">
    <property type="entry name" value="AA_TRNA_LIGASE_I"/>
    <property type="match status" value="1"/>
</dbReference>
<keyword evidence="16" id="KW-1185">Reference proteome</keyword>
<evidence type="ECO:0000256" key="12">
    <source>
        <dbReference type="RuleBase" id="RU363035"/>
    </source>
</evidence>
<feature type="domain" description="Methionyl/Valyl/Leucyl/Isoleucyl-tRNA synthetase anticodon-binding" evidence="14">
    <location>
        <begin position="711"/>
        <end position="869"/>
    </location>
</feature>
<evidence type="ECO:0000256" key="5">
    <source>
        <dbReference type="ARBA" id="ARBA00022741"/>
    </source>
</evidence>
<dbReference type="GO" id="GO:0005524">
    <property type="term" value="F:ATP binding"/>
    <property type="evidence" value="ECO:0007669"/>
    <property type="project" value="UniProtKB-KW"/>
</dbReference>
<dbReference type="Gene3D" id="3.40.50.620">
    <property type="entry name" value="HUPs"/>
    <property type="match status" value="2"/>
</dbReference>
<evidence type="ECO:0000256" key="7">
    <source>
        <dbReference type="ARBA" id="ARBA00022917"/>
    </source>
</evidence>
<dbReference type="Pfam" id="PF00133">
    <property type="entry name" value="tRNA-synt_1"/>
    <property type="match status" value="1"/>
</dbReference>
<comment type="similarity">
    <text evidence="2 12">Belongs to the class-I aminoacyl-tRNA synthetase family.</text>
</comment>
<evidence type="ECO:0000256" key="2">
    <source>
        <dbReference type="ARBA" id="ARBA00005594"/>
    </source>
</evidence>
<keyword evidence="6 12" id="KW-0067">ATP-binding</keyword>
<dbReference type="OrthoDB" id="10264412at2759"/>
<evidence type="ECO:0000256" key="4">
    <source>
        <dbReference type="ARBA" id="ARBA00022598"/>
    </source>
</evidence>
<dbReference type="GO" id="GO:0004822">
    <property type="term" value="F:isoleucine-tRNA ligase activity"/>
    <property type="evidence" value="ECO:0007669"/>
    <property type="project" value="UniProtKB-EC"/>
</dbReference>
<dbReference type="EMBL" id="NESQ01000276">
    <property type="protein sequence ID" value="PUU74751.1"/>
    <property type="molecule type" value="Genomic_DNA"/>
</dbReference>
<dbReference type="InterPro" id="IPR009008">
    <property type="entry name" value="Val/Leu/Ile-tRNA-synth_edit"/>
</dbReference>
<dbReference type="CDD" id="cd07960">
    <property type="entry name" value="Anticodon_Ia_Ile_BEm"/>
    <property type="match status" value="1"/>
</dbReference>
<evidence type="ECO:0000256" key="1">
    <source>
        <dbReference type="ARBA" id="ARBA00004173"/>
    </source>
</evidence>
<protein>
    <recommendedName>
        <fullName evidence="11">Isoleucine--tRNA ligase, mitochondrial</fullName>
        <ecNumber evidence="3">6.1.1.5</ecNumber>
    </recommendedName>
    <alternativeName>
        <fullName evidence="9">Isoleucyl-tRNA synthetase</fullName>
    </alternativeName>
</protein>
<dbReference type="InterPro" id="IPR023585">
    <property type="entry name" value="Ile-tRNA-ligase_type1"/>
</dbReference>
<dbReference type="Pfam" id="PF08264">
    <property type="entry name" value="Anticodon_1"/>
    <property type="match status" value="1"/>
</dbReference>
<dbReference type="SUPFAM" id="SSF52374">
    <property type="entry name" value="Nucleotidylyl transferase"/>
    <property type="match status" value="1"/>
</dbReference>
<dbReference type="GO" id="GO:0032543">
    <property type="term" value="P:mitochondrial translation"/>
    <property type="evidence" value="ECO:0007669"/>
    <property type="project" value="TreeGrafter"/>
</dbReference>
<evidence type="ECO:0000256" key="3">
    <source>
        <dbReference type="ARBA" id="ARBA00013165"/>
    </source>
</evidence>
<reference evidence="15 16" key="1">
    <citation type="submission" date="2017-04" db="EMBL/GenBank/DDBJ databases">
        <title>Draft genome sequence of Tuber borchii Vittad., a whitish edible truffle.</title>
        <authorList>
            <consortium name="DOE Joint Genome Institute"/>
            <person name="Murat C."/>
            <person name="Kuo A."/>
            <person name="Barry K.W."/>
            <person name="Clum A."/>
            <person name="Dockter R.B."/>
            <person name="Fauchery L."/>
            <person name="Iotti M."/>
            <person name="Kohler A."/>
            <person name="Labutti K."/>
            <person name="Lindquist E.A."/>
            <person name="Lipzen A."/>
            <person name="Ohm R.A."/>
            <person name="Wang M."/>
            <person name="Grigoriev I.V."/>
            <person name="Zambonelli A."/>
            <person name="Martin F.M."/>
        </authorList>
    </citation>
    <scope>NUCLEOTIDE SEQUENCE [LARGE SCALE GENOMIC DNA]</scope>
    <source>
        <strain evidence="15 16">Tbo3840</strain>
    </source>
</reference>
<evidence type="ECO:0000259" key="14">
    <source>
        <dbReference type="Pfam" id="PF08264"/>
    </source>
</evidence>
<evidence type="ECO:0000313" key="15">
    <source>
        <dbReference type="EMBL" id="PUU74751.1"/>
    </source>
</evidence>
<dbReference type="InterPro" id="IPR014729">
    <property type="entry name" value="Rossmann-like_a/b/a_fold"/>
</dbReference>
<organism evidence="15 16">
    <name type="scientific">Tuber borchii</name>
    <name type="common">White truffle</name>
    <dbReference type="NCBI Taxonomy" id="42251"/>
    <lineage>
        <taxon>Eukaryota</taxon>
        <taxon>Fungi</taxon>
        <taxon>Dikarya</taxon>
        <taxon>Ascomycota</taxon>
        <taxon>Pezizomycotina</taxon>
        <taxon>Pezizomycetes</taxon>
        <taxon>Pezizales</taxon>
        <taxon>Tuberaceae</taxon>
        <taxon>Tuber</taxon>
    </lineage>
</organism>
<dbReference type="FunFam" id="3.40.50.620:FF:000111">
    <property type="entry name" value="Mitochondrial isoleucyl-tRNA synthetase"/>
    <property type="match status" value="1"/>
</dbReference>
<dbReference type="GO" id="GO:0005739">
    <property type="term" value="C:mitochondrion"/>
    <property type="evidence" value="ECO:0007669"/>
    <property type="project" value="UniProtKB-SubCell"/>
</dbReference>
<comment type="caution">
    <text evidence="15">The sequence shown here is derived from an EMBL/GenBank/DDBJ whole genome shotgun (WGS) entry which is preliminary data.</text>
</comment>
<accession>A0A2T6ZGZ0</accession>
<dbReference type="EC" id="6.1.1.5" evidence="3"/>
<dbReference type="GO" id="GO:0000049">
    <property type="term" value="F:tRNA binding"/>
    <property type="evidence" value="ECO:0007669"/>
    <property type="project" value="InterPro"/>
</dbReference>
<dbReference type="InterPro" id="IPR002301">
    <property type="entry name" value="Ile-tRNA-ligase"/>
</dbReference>
<comment type="catalytic activity">
    <reaction evidence="10">
        <text>tRNA(Ile) + L-isoleucine + ATP = L-isoleucyl-tRNA(Ile) + AMP + diphosphate</text>
        <dbReference type="Rhea" id="RHEA:11060"/>
        <dbReference type="Rhea" id="RHEA-COMP:9666"/>
        <dbReference type="Rhea" id="RHEA-COMP:9695"/>
        <dbReference type="ChEBI" id="CHEBI:30616"/>
        <dbReference type="ChEBI" id="CHEBI:33019"/>
        <dbReference type="ChEBI" id="CHEBI:58045"/>
        <dbReference type="ChEBI" id="CHEBI:78442"/>
        <dbReference type="ChEBI" id="CHEBI:78528"/>
        <dbReference type="ChEBI" id="CHEBI:456215"/>
        <dbReference type="EC" id="6.1.1.5"/>
    </reaction>
</comment>
<dbReference type="GO" id="GO:0002161">
    <property type="term" value="F:aminoacyl-tRNA deacylase activity"/>
    <property type="evidence" value="ECO:0007669"/>
    <property type="project" value="InterPro"/>
</dbReference>
<dbReference type="InterPro" id="IPR001412">
    <property type="entry name" value="aa-tRNA-synth_I_CS"/>
</dbReference>
<comment type="subcellular location">
    <subcellularLocation>
        <location evidence="1">Mitochondrion</location>
    </subcellularLocation>
</comment>
<dbReference type="SUPFAM" id="SSF50677">
    <property type="entry name" value="ValRS/IleRS/LeuRS editing domain"/>
    <property type="match status" value="1"/>
</dbReference>
<keyword evidence="8 12" id="KW-0030">Aminoacyl-tRNA synthetase</keyword>
<proteinExistence type="inferred from homology"/>
<keyword evidence="5 12" id="KW-0547">Nucleotide-binding</keyword>
<evidence type="ECO:0000256" key="10">
    <source>
        <dbReference type="ARBA" id="ARBA00048359"/>
    </source>
</evidence>
<dbReference type="InterPro" id="IPR050081">
    <property type="entry name" value="Ile-tRNA_ligase"/>
</dbReference>
<evidence type="ECO:0000259" key="13">
    <source>
        <dbReference type="Pfam" id="PF00133"/>
    </source>
</evidence>
<dbReference type="GO" id="GO:0006428">
    <property type="term" value="P:isoleucyl-tRNA aminoacylation"/>
    <property type="evidence" value="ECO:0007669"/>
    <property type="project" value="InterPro"/>
</dbReference>
<dbReference type="Gene3D" id="1.10.10.830">
    <property type="entry name" value="Ile-tRNA synthetase CP2 domain-like"/>
    <property type="match status" value="1"/>
</dbReference>
<dbReference type="InterPro" id="IPR033708">
    <property type="entry name" value="Anticodon_Ile_BEm"/>
</dbReference>
<evidence type="ECO:0000313" key="16">
    <source>
        <dbReference type="Proteomes" id="UP000244722"/>
    </source>
</evidence>
<dbReference type="STRING" id="42251.A0A2T6ZGZ0"/>
<dbReference type="InterPro" id="IPR002300">
    <property type="entry name" value="aa-tRNA-synth_Ia"/>
</dbReference>
<dbReference type="InterPro" id="IPR013155">
    <property type="entry name" value="M/V/L/I-tRNA-synth_anticd-bd"/>
</dbReference>
<keyword evidence="7 12" id="KW-0648">Protein biosynthesis</keyword>
<dbReference type="SUPFAM" id="SSF47323">
    <property type="entry name" value="Anticodon-binding domain of a subclass of class I aminoacyl-tRNA synthetases"/>
    <property type="match status" value="1"/>
</dbReference>
<dbReference type="HAMAP" id="MF_02002">
    <property type="entry name" value="Ile_tRNA_synth_type1"/>
    <property type="match status" value="1"/>
</dbReference>
<dbReference type="PANTHER" id="PTHR42765">
    <property type="entry name" value="SOLEUCYL-TRNA SYNTHETASE"/>
    <property type="match status" value="1"/>
</dbReference>
<dbReference type="AlphaFoldDB" id="A0A2T6ZGZ0"/>
<sequence length="977" mass="109276">MPIWPNKNSSGELLRKCSDELYEWQRTNLPKENLFVLHDGPPYANGTLHLGHALNKILKDIVGRFQVLSGRRLSYIPGWDCHGLPIELKALQPRTESPREKGKAKGRAAYTAAASAAAEKGKTMDAGEVRSLARKLAEKTVAEQMAEFRSWGVMGDWGSHWKTMDKDYEISQLRVFKEMLKRGLIYRRFKPVFWSPSSGTALAEAELEYNNQHRSKAAFVAFPIRATASPGLGRKLDGVTMRAAIWTTTPWTIPANKAIAVNTEMEYCVVEIEGHGKLLVASERAGELGKAMNEEARVVIDRIMGQDLVGSQYSHPLLPEDAPLQPVLPADFVKADSGTGLVHCAPGHGMDDYLLCQAHGIQPFSPLDNNGRFTEDALPGYGIKGLEVLSAGTEKILQILTESNALLALQPAFMHKYPYDWRTKRPIIVRATAQWFADVGVIKNDSVDSLKNVEFVPPAGRSRLTSYVNSRSEWCISRQRAWGAPIPALYDVETNEPLLTEESVEHIIGILQVEGTDAWWADGVPEEAWVPEPIRVTGKRYVRGKETMDVWFDSGTSWTTLRNHTGQREGKPLADLYLEGSDQHRGWFQSSLLTSVATAADLNVAKAPFGMVVTHGFCLDEKGKKMSKSIGNAMVPADVIQPKGKDIGGIDALRLWVASCDYTKDVSIGSTILRGVNKNLRKLRVTLRFLLGNLEDWDGKEVDYSDLAKTDRYALAQLYQVNKATAELYRNLHFNRVVIQIIMTYTSTDLSAFYLDVAKDPLYSDPMDSQRRRGIQTVMYYILQNYLSMLTPIVPLLTQEVWSHATTLVTRGAAGPTQLGWYKPVEAWNDENLIEEFKHINVIHSLVRLGIEKARVEQGVKVNLEASAVLITPEGSKARGFLEKYGEYIISGTDELPHIFIVSEVLLEKELPTSPTWQYVERTKLLGDDCTVIVRRALRNKCPRCWVYAAENPDEICDRCQNTVTSLPKKDYESPPA</sequence>
<evidence type="ECO:0000256" key="8">
    <source>
        <dbReference type="ARBA" id="ARBA00023146"/>
    </source>
</evidence>
<keyword evidence="4 12" id="KW-0436">Ligase</keyword>
<name>A0A2T6ZGZ0_TUBBO</name>